<proteinExistence type="inferred from homology"/>
<evidence type="ECO:0000256" key="3">
    <source>
        <dbReference type="ARBA" id="ARBA00022884"/>
    </source>
</evidence>
<comment type="caution">
    <text evidence="8">The sequence shown here is derived from an EMBL/GenBank/DDBJ whole genome shotgun (WGS) entry which is preliminary data.</text>
</comment>
<dbReference type="HAMAP" id="MF_00500">
    <property type="entry name" value="Ribosomal_bS20"/>
    <property type="match status" value="1"/>
</dbReference>
<keyword evidence="4 7" id="KW-0689">Ribosomal protein</keyword>
<gene>
    <name evidence="7 8" type="primary">rpsT</name>
    <name evidence="8" type="ORF">J5W02_08110</name>
</gene>
<keyword evidence="9" id="KW-1185">Reference proteome</keyword>
<organism evidence="8 9">
    <name type="scientific">Caproiciproducens faecalis</name>
    <dbReference type="NCBI Taxonomy" id="2820301"/>
    <lineage>
        <taxon>Bacteria</taxon>
        <taxon>Bacillati</taxon>
        <taxon>Bacillota</taxon>
        <taxon>Clostridia</taxon>
        <taxon>Eubacteriales</taxon>
        <taxon>Acutalibacteraceae</taxon>
        <taxon>Caproiciproducens</taxon>
    </lineage>
</organism>
<evidence type="ECO:0000313" key="8">
    <source>
        <dbReference type="EMBL" id="MBW7572778.1"/>
    </source>
</evidence>
<keyword evidence="3 7" id="KW-0694">RNA-binding</keyword>
<accession>A0ABS7DNB5</accession>
<dbReference type="GO" id="GO:0005840">
    <property type="term" value="C:ribosome"/>
    <property type="evidence" value="ECO:0007669"/>
    <property type="project" value="UniProtKB-KW"/>
</dbReference>
<dbReference type="EMBL" id="JAGFNZ010000002">
    <property type="protein sequence ID" value="MBW7572778.1"/>
    <property type="molecule type" value="Genomic_DNA"/>
</dbReference>
<evidence type="ECO:0000256" key="5">
    <source>
        <dbReference type="ARBA" id="ARBA00023274"/>
    </source>
</evidence>
<comment type="function">
    <text evidence="7">Binds directly to 16S ribosomal RNA.</text>
</comment>
<dbReference type="PANTHER" id="PTHR33398:SF1">
    <property type="entry name" value="SMALL RIBOSOMAL SUBUNIT PROTEIN BS20C"/>
    <property type="match status" value="1"/>
</dbReference>
<dbReference type="NCBIfam" id="TIGR00029">
    <property type="entry name" value="S20"/>
    <property type="match status" value="1"/>
</dbReference>
<dbReference type="SUPFAM" id="SSF46992">
    <property type="entry name" value="Ribosomal protein S20"/>
    <property type="match status" value="1"/>
</dbReference>
<evidence type="ECO:0000256" key="2">
    <source>
        <dbReference type="ARBA" id="ARBA00022730"/>
    </source>
</evidence>
<dbReference type="Pfam" id="PF01649">
    <property type="entry name" value="Ribosomal_S20p"/>
    <property type="match status" value="1"/>
</dbReference>
<name>A0ABS7DNB5_9FIRM</name>
<protein>
    <recommendedName>
        <fullName evidence="6 7">Small ribosomal subunit protein bS20</fullName>
    </recommendedName>
</protein>
<evidence type="ECO:0000256" key="1">
    <source>
        <dbReference type="ARBA" id="ARBA00007634"/>
    </source>
</evidence>
<sequence length="87" mass="9279">MPNIKSAKKRVKVIATKTLINKSFNSGLKTDIKKANLAVESNDANKADAVKVAIKKIDQAAAKGILHKNTAARKKSALARKLNVANA</sequence>
<evidence type="ECO:0000256" key="4">
    <source>
        <dbReference type="ARBA" id="ARBA00022980"/>
    </source>
</evidence>
<keyword evidence="2 7" id="KW-0699">rRNA-binding</keyword>
<dbReference type="InterPro" id="IPR036510">
    <property type="entry name" value="Ribosomal_bS20_sf"/>
</dbReference>
<evidence type="ECO:0000313" key="9">
    <source>
        <dbReference type="Proteomes" id="UP000719942"/>
    </source>
</evidence>
<evidence type="ECO:0000256" key="6">
    <source>
        <dbReference type="ARBA" id="ARBA00035136"/>
    </source>
</evidence>
<dbReference type="PANTHER" id="PTHR33398">
    <property type="entry name" value="30S RIBOSOMAL PROTEIN S20"/>
    <property type="match status" value="1"/>
</dbReference>
<dbReference type="RefSeq" id="WP_219965159.1">
    <property type="nucleotide sequence ID" value="NZ_JAGFNZ010000002.1"/>
</dbReference>
<keyword evidence="5 7" id="KW-0687">Ribonucleoprotein</keyword>
<comment type="similarity">
    <text evidence="1 7">Belongs to the bacterial ribosomal protein bS20 family.</text>
</comment>
<evidence type="ECO:0000256" key="7">
    <source>
        <dbReference type="HAMAP-Rule" id="MF_00500"/>
    </source>
</evidence>
<dbReference type="Proteomes" id="UP000719942">
    <property type="component" value="Unassembled WGS sequence"/>
</dbReference>
<dbReference type="Gene3D" id="1.20.58.110">
    <property type="entry name" value="Ribosomal protein S20"/>
    <property type="match status" value="1"/>
</dbReference>
<reference evidence="8 9" key="1">
    <citation type="submission" date="2021-03" db="EMBL/GenBank/DDBJ databases">
        <title>Caproiciproducens sp. nov. isolated from feces of cow.</title>
        <authorList>
            <person name="Choi J.-Y."/>
        </authorList>
    </citation>
    <scope>NUCLEOTIDE SEQUENCE [LARGE SCALE GENOMIC DNA]</scope>
    <source>
        <strain evidence="8 9">AGMB10547</strain>
    </source>
</reference>
<dbReference type="InterPro" id="IPR002583">
    <property type="entry name" value="Ribosomal_bS20"/>
</dbReference>